<dbReference type="OMA" id="ILLWENS"/>
<dbReference type="OrthoDB" id="10029527at2759"/>
<name>A0A7M7QYS9_NASVI</name>
<dbReference type="GO" id="GO:0005783">
    <property type="term" value="C:endoplasmic reticulum"/>
    <property type="evidence" value="ECO:0007669"/>
    <property type="project" value="UniProtKB-ARBA"/>
</dbReference>
<comment type="subcellular location">
    <subcellularLocation>
        <location evidence="1">Membrane</location>
        <topology evidence="1">Multi-pass membrane protein</topology>
    </subcellularLocation>
</comment>
<dbReference type="GO" id="GO:0016020">
    <property type="term" value="C:membrane"/>
    <property type="evidence" value="ECO:0007669"/>
    <property type="project" value="UniProtKB-SubCell"/>
</dbReference>
<feature type="compositionally biased region" description="Acidic residues" evidence="6">
    <location>
        <begin position="320"/>
        <end position="338"/>
    </location>
</feature>
<protein>
    <recommendedName>
        <fullName evidence="7">RETREG1-3/ARL6IP-like N-terminal reticulon-homology domain-containing protein</fullName>
    </recommendedName>
</protein>
<dbReference type="EnsemblMetazoa" id="XM_032600696">
    <property type="protein sequence ID" value="XP_032456587"/>
    <property type="gene ID" value="LOC100123230"/>
</dbReference>
<gene>
    <name evidence="8" type="primary">100123230</name>
</gene>
<dbReference type="InParanoid" id="A0A7M7QYS9"/>
<feature type="domain" description="RETREG1-3/ARL6IP-like N-terminal reticulon-homology" evidence="7">
    <location>
        <begin position="136"/>
        <end position="197"/>
    </location>
</feature>
<evidence type="ECO:0000256" key="1">
    <source>
        <dbReference type="ARBA" id="ARBA00004141"/>
    </source>
</evidence>
<evidence type="ECO:0000313" key="8">
    <source>
        <dbReference type="EnsemblMetazoa" id="XP_032456585"/>
    </source>
</evidence>
<dbReference type="KEGG" id="nvi:100123230"/>
<keyword evidence="2" id="KW-0812">Transmembrane</keyword>
<reference evidence="8" key="1">
    <citation type="submission" date="2021-01" db="UniProtKB">
        <authorList>
            <consortium name="EnsemblMetazoa"/>
        </authorList>
    </citation>
    <scope>IDENTIFICATION</scope>
</reference>
<evidence type="ECO:0000256" key="6">
    <source>
        <dbReference type="SAM" id="MobiDB-lite"/>
    </source>
</evidence>
<keyword evidence="3" id="KW-1133">Transmembrane helix</keyword>
<feature type="region of interest" description="Disordered" evidence="6">
    <location>
        <begin position="293"/>
        <end position="348"/>
    </location>
</feature>
<dbReference type="EnsemblMetazoa" id="XM_032600692">
    <property type="protein sequence ID" value="XP_032456583"/>
    <property type="gene ID" value="LOC100123230"/>
</dbReference>
<keyword evidence="5" id="KW-0175">Coiled coil</keyword>
<dbReference type="AlphaFoldDB" id="A0A7M7QYS9"/>
<dbReference type="EnsemblMetazoa" id="XM_008218954">
    <property type="protein sequence ID" value="XP_008217176"/>
    <property type="gene ID" value="LOC100123230"/>
</dbReference>
<evidence type="ECO:0000259" key="7">
    <source>
        <dbReference type="Pfam" id="PF24456"/>
    </source>
</evidence>
<evidence type="ECO:0000313" key="9">
    <source>
        <dbReference type="Proteomes" id="UP000002358"/>
    </source>
</evidence>
<evidence type="ECO:0000256" key="3">
    <source>
        <dbReference type="ARBA" id="ARBA00022989"/>
    </source>
</evidence>
<dbReference type="EnsemblMetazoa" id="XM_032600697">
    <property type="protein sequence ID" value="XP_032456588"/>
    <property type="gene ID" value="LOC100123230"/>
</dbReference>
<evidence type="ECO:0000256" key="5">
    <source>
        <dbReference type="SAM" id="Coils"/>
    </source>
</evidence>
<feature type="region of interest" description="Disordered" evidence="6">
    <location>
        <begin position="231"/>
        <end position="254"/>
    </location>
</feature>
<proteinExistence type="predicted"/>
<sequence>MRSRLSMYFSWGWPGSRAAVAAARAREEEAERERLQHLEDERRRSQCQCDFRRAFKRLLAMMESLLLWENTCNSVSVIIAFNILFWEFVVLEERGFAAASSAALVVVLCYSTLETQEEGAPSSAVSQSKAEQLEKLLNKARSSFESLVHLQQDQPRAFCTGLCVVSLGVWLVGRYLDSVLLAYTICMGILVGPVLLLRLPSQELSIKEWDLAIEEFLPAVTEDNLQVLKRAGENGDRSPTPPSPDMGASTDNFDEDLVGLRMPSHEDISTDGLELIPELDMIIDDSMLQNELFGRGSSSSSDDDEVDIGLSKQPRKQLIDDDGDDSNDSDDSEFEIIDTQELAGLKNV</sequence>
<dbReference type="EnsemblMetazoa" id="XM_032600694">
    <property type="protein sequence ID" value="XP_032456585"/>
    <property type="gene ID" value="LOC100123230"/>
</dbReference>
<organism evidence="8 9">
    <name type="scientific">Nasonia vitripennis</name>
    <name type="common">Parasitic wasp</name>
    <dbReference type="NCBI Taxonomy" id="7425"/>
    <lineage>
        <taxon>Eukaryota</taxon>
        <taxon>Metazoa</taxon>
        <taxon>Ecdysozoa</taxon>
        <taxon>Arthropoda</taxon>
        <taxon>Hexapoda</taxon>
        <taxon>Insecta</taxon>
        <taxon>Pterygota</taxon>
        <taxon>Neoptera</taxon>
        <taxon>Endopterygota</taxon>
        <taxon>Hymenoptera</taxon>
        <taxon>Apocrita</taxon>
        <taxon>Proctotrupomorpha</taxon>
        <taxon>Chalcidoidea</taxon>
        <taxon>Pteromalidae</taxon>
        <taxon>Pteromalinae</taxon>
        <taxon>Nasonia</taxon>
    </lineage>
</organism>
<evidence type="ECO:0000256" key="2">
    <source>
        <dbReference type="ARBA" id="ARBA00022692"/>
    </source>
</evidence>
<dbReference type="Proteomes" id="UP000002358">
    <property type="component" value="Chromosome 5"/>
</dbReference>
<dbReference type="EnsemblMetazoa" id="XM_032600693">
    <property type="protein sequence ID" value="XP_032456584"/>
    <property type="gene ID" value="LOC100123230"/>
</dbReference>
<dbReference type="Pfam" id="PF24456">
    <property type="entry name" value="RHD_RETREG1-3"/>
    <property type="match status" value="1"/>
</dbReference>
<dbReference type="EnsemblMetazoa" id="XM_032600695">
    <property type="protein sequence ID" value="XP_032456586"/>
    <property type="gene ID" value="LOC100123230"/>
</dbReference>
<dbReference type="EnsemblMetazoa" id="XM_032600698">
    <property type="protein sequence ID" value="XP_032456589"/>
    <property type="gene ID" value="LOC100123230"/>
</dbReference>
<keyword evidence="4" id="KW-0472">Membrane</keyword>
<dbReference type="EnsemblMetazoa" id="XM_008218956">
    <property type="protein sequence ID" value="XP_008217178"/>
    <property type="gene ID" value="LOC100123230"/>
</dbReference>
<dbReference type="EnsemblMetazoa" id="XM_008218953">
    <property type="protein sequence ID" value="XP_008217175"/>
    <property type="gene ID" value="LOC100123230"/>
</dbReference>
<keyword evidence="9" id="KW-1185">Reference proteome</keyword>
<evidence type="ECO:0000256" key="4">
    <source>
        <dbReference type="ARBA" id="ARBA00023136"/>
    </source>
</evidence>
<accession>A0A7M7QYS9</accession>
<feature type="coiled-coil region" evidence="5">
    <location>
        <begin position="18"/>
        <end position="48"/>
    </location>
</feature>
<dbReference type="EnsemblMetazoa" id="XM_031931981">
    <property type="protein sequence ID" value="XP_031787841"/>
    <property type="gene ID" value="LOC100123230"/>
</dbReference>
<dbReference type="InterPro" id="IPR057282">
    <property type="entry name" value="RETREG1-3-like_RHD"/>
</dbReference>